<name>A0A8S1EJP1_9PELO</name>
<gene>
    <name evidence="1" type="ORF">CBOVIS_LOCUS3818</name>
</gene>
<keyword evidence="2" id="KW-1185">Reference proteome</keyword>
<dbReference type="EMBL" id="CADEPM010000002">
    <property type="protein sequence ID" value="CAB3401006.1"/>
    <property type="molecule type" value="Genomic_DNA"/>
</dbReference>
<reference evidence="1 2" key="1">
    <citation type="submission" date="2020-04" db="EMBL/GenBank/DDBJ databases">
        <authorList>
            <person name="Laetsch R D."/>
            <person name="Stevens L."/>
            <person name="Kumar S."/>
            <person name="Blaxter L. M."/>
        </authorList>
    </citation>
    <scope>NUCLEOTIDE SEQUENCE [LARGE SCALE GENOMIC DNA]</scope>
</reference>
<comment type="caution">
    <text evidence="1">The sequence shown here is derived from an EMBL/GenBank/DDBJ whole genome shotgun (WGS) entry which is preliminary data.</text>
</comment>
<dbReference type="InterPro" id="IPR011042">
    <property type="entry name" value="6-blade_b-propeller_TolB-like"/>
</dbReference>
<evidence type="ECO:0000313" key="1">
    <source>
        <dbReference type="EMBL" id="CAB3401006.1"/>
    </source>
</evidence>
<dbReference type="PANTHER" id="PTHR40326:SF1">
    <property type="entry name" value="RING-TYPE DOMAIN-CONTAINING PROTEIN-RELATED"/>
    <property type="match status" value="1"/>
</dbReference>
<accession>A0A8S1EJP1</accession>
<dbReference type="Proteomes" id="UP000494206">
    <property type="component" value="Unassembled WGS sequence"/>
</dbReference>
<dbReference type="SUPFAM" id="SSF63829">
    <property type="entry name" value="Calcium-dependent phosphotriesterase"/>
    <property type="match status" value="1"/>
</dbReference>
<protein>
    <submittedName>
        <fullName evidence="1">Uncharacterized protein</fullName>
    </submittedName>
</protein>
<evidence type="ECO:0000313" key="2">
    <source>
        <dbReference type="Proteomes" id="UP000494206"/>
    </source>
</evidence>
<sequence length="359" mass="40741">MQRKDAEHAIHLFQYVLKGNDRLLFSDEKAILRKANTHSDVGGSIEKKKNFLYLDFKRSENITNGLSDKDDRPLGITFDHASQKWWICCENNMIVSFDASNNYKKNLTMNTAIKCPTAVTVLERDVLLVLCHEKEKNKSYIVKYKDDHPKKTQKFVTSDHAWAKLENPCRAITTTSAKNILTIDFPSNATPRLRWLNNAKKVQASFPLNDTVRPSYISYAKKKVAITDCITGKVLLLLIDETDDKYPTIQLLQLLKADNFSMNEARPLPEYNFCQFPVGVQIDQDGQVLVADETAYSIKLYNEKLGFVQRISSSHPYPTMSAFYLTAQGAIAILDIKGGSVLFGKLKSLSEAKPWISLF</sequence>
<proteinExistence type="predicted"/>
<dbReference type="Gene3D" id="2.120.10.30">
    <property type="entry name" value="TolB, C-terminal domain"/>
    <property type="match status" value="1"/>
</dbReference>
<dbReference type="AlphaFoldDB" id="A0A8S1EJP1"/>
<dbReference type="PANTHER" id="PTHR40326">
    <property type="entry name" value="PROTEIN CBG10816"/>
    <property type="match status" value="1"/>
</dbReference>
<organism evidence="1 2">
    <name type="scientific">Caenorhabditis bovis</name>
    <dbReference type="NCBI Taxonomy" id="2654633"/>
    <lineage>
        <taxon>Eukaryota</taxon>
        <taxon>Metazoa</taxon>
        <taxon>Ecdysozoa</taxon>
        <taxon>Nematoda</taxon>
        <taxon>Chromadorea</taxon>
        <taxon>Rhabditida</taxon>
        <taxon>Rhabditina</taxon>
        <taxon>Rhabditomorpha</taxon>
        <taxon>Rhabditoidea</taxon>
        <taxon>Rhabditidae</taxon>
        <taxon>Peloderinae</taxon>
        <taxon>Caenorhabditis</taxon>
    </lineage>
</organism>